<evidence type="ECO:0000256" key="3">
    <source>
        <dbReference type="SAM" id="MobiDB-lite"/>
    </source>
</evidence>
<evidence type="ECO:0000313" key="4">
    <source>
        <dbReference type="Ensembl" id="ENSTNIP00000021482.1"/>
    </source>
</evidence>
<feature type="compositionally biased region" description="Basic residues" evidence="3">
    <location>
        <begin position="145"/>
        <end position="154"/>
    </location>
</feature>
<feature type="region of interest" description="Disordered" evidence="3">
    <location>
        <begin position="1157"/>
        <end position="1191"/>
    </location>
</feature>
<feature type="compositionally biased region" description="Basic residues" evidence="3">
    <location>
        <begin position="305"/>
        <end position="314"/>
    </location>
</feature>
<dbReference type="PANTHER" id="PTHR46147:SF2">
    <property type="entry name" value="SET-BINDING PROTEIN"/>
    <property type="match status" value="1"/>
</dbReference>
<keyword evidence="5" id="KW-1185">Reference proteome</keyword>
<feature type="compositionally biased region" description="Low complexity" evidence="3">
    <location>
        <begin position="440"/>
        <end position="451"/>
    </location>
</feature>
<feature type="compositionally biased region" description="Basic residues" evidence="3">
    <location>
        <begin position="358"/>
        <end position="367"/>
    </location>
</feature>
<reference evidence="5" key="1">
    <citation type="journal article" date="2004" name="Nature">
        <title>Genome duplication in the teleost fish Tetraodon nigroviridis reveals the early vertebrate proto-karyotype.</title>
        <authorList>
            <person name="Jaillon O."/>
            <person name="Aury J.-M."/>
            <person name="Brunet F."/>
            <person name="Petit J.-L."/>
            <person name="Stange-Thomann N."/>
            <person name="Mauceli E."/>
            <person name="Bouneau L."/>
            <person name="Fischer C."/>
            <person name="Ozouf-Costaz C."/>
            <person name="Bernot A."/>
            <person name="Nicaud S."/>
            <person name="Jaffe D."/>
            <person name="Fisher S."/>
            <person name="Lutfalla G."/>
            <person name="Dossat C."/>
            <person name="Segurens B."/>
            <person name="Dasilva C."/>
            <person name="Salanoubat M."/>
            <person name="Levy M."/>
            <person name="Boudet N."/>
            <person name="Castellano S."/>
            <person name="Anthouard V."/>
            <person name="Jubin C."/>
            <person name="Castelli V."/>
            <person name="Katinka M."/>
            <person name="Vacherie B."/>
            <person name="Biemont C."/>
            <person name="Skalli Z."/>
            <person name="Cattolico L."/>
            <person name="Poulain J."/>
            <person name="De Berardinis V."/>
            <person name="Cruaud C."/>
            <person name="Duprat S."/>
            <person name="Brottier P."/>
            <person name="Coutanceau J.-P."/>
            <person name="Gouzy J."/>
            <person name="Parra G."/>
            <person name="Lardier G."/>
            <person name="Chapple C."/>
            <person name="McKernan K.J."/>
            <person name="McEwan P."/>
            <person name="Bosak S."/>
            <person name="Kellis M."/>
            <person name="Volff J.-N."/>
            <person name="Guigo R."/>
            <person name="Zody M.C."/>
            <person name="Mesirov J."/>
            <person name="Lindblad-Toh K."/>
            <person name="Birren B."/>
            <person name="Nusbaum C."/>
            <person name="Kahn D."/>
            <person name="Robinson-Rechavi M."/>
            <person name="Laudet V."/>
            <person name="Schachter V."/>
            <person name="Quetier F."/>
            <person name="Saurin W."/>
            <person name="Scarpelli C."/>
            <person name="Wincker P."/>
            <person name="Lander E.S."/>
            <person name="Weissenbach J."/>
            <person name="Roest Crollius H."/>
        </authorList>
    </citation>
    <scope>NUCLEOTIDE SEQUENCE [LARGE SCALE GENOMIC DNA]</scope>
</reference>
<protein>
    <submittedName>
        <fullName evidence="4">Uncharacterized protein</fullName>
    </submittedName>
</protein>
<proteinExistence type="predicted"/>
<feature type="compositionally biased region" description="Polar residues" evidence="3">
    <location>
        <begin position="284"/>
        <end position="301"/>
    </location>
</feature>
<dbReference type="InParanoid" id="H3DLT4"/>
<feature type="compositionally biased region" description="Polar residues" evidence="3">
    <location>
        <begin position="256"/>
        <end position="273"/>
    </location>
</feature>
<feature type="compositionally biased region" description="Basic and acidic residues" evidence="3">
    <location>
        <begin position="95"/>
        <end position="106"/>
    </location>
</feature>
<feature type="region of interest" description="Disordered" evidence="3">
    <location>
        <begin position="1064"/>
        <end position="1129"/>
    </location>
</feature>
<feature type="region of interest" description="Disordered" evidence="3">
    <location>
        <begin position="625"/>
        <end position="650"/>
    </location>
</feature>
<organism evidence="4 5">
    <name type="scientific">Tetraodon nigroviridis</name>
    <name type="common">Spotted green pufferfish</name>
    <name type="synonym">Chelonodon nigroviridis</name>
    <dbReference type="NCBI Taxonomy" id="99883"/>
    <lineage>
        <taxon>Eukaryota</taxon>
        <taxon>Metazoa</taxon>
        <taxon>Chordata</taxon>
        <taxon>Craniata</taxon>
        <taxon>Vertebrata</taxon>
        <taxon>Euteleostomi</taxon>
        <taxon>Actinopterygii</taxon>
        <taxon>Neopterygii</taxon>
        <taxon>Teleostei</taxon>
        <taxon>Neoteleostei</taxon>
        <taxon>Acanthomorphata</taxon>
        <taxon>Eupercaria</taxon>
        <taxon>Tetraodontiformes</taxon>
        <taxon>Tetradontoidea</taxon>
        <taxon>Tetraodontidae</taxon>
        <taxon>Tetraodon</taxon>
    </lineage>
</organism>
<feature type="compositionally biased region" description="Basic and acidic residues" evidence="3">
    <location>
        <begin position="1114"/>
        <end position="1129"/>
    </location>
</feature>
<dbReference type="AlphaFoldDB" id="H3DLT4"/>
<feature type="compositionally biased region" description="Basic and acidic residues" evidence="3">
    <location>
        <begin position="74"/>
        <end position="84"/>
    </location>
</feature>
<dbReference type="GO" id="GO:0005654">
    <property type="term" value="C:nucleoplasm"/>
    <property type="evidence" value="ECO:0007669"/>
    <property type="project" value="TreeGrafter"/>
</dbReference>
<feature type="region of interest" description="Disordered" evidence="3">
    <location>
        <begin position="565"/>
        <end position="610"/>
    </location>
</feature>
<evidence type="ECO:0000256" key="2">
    <source>
        <dbReference type="ARBA" id="ARBA00023242"/>
    </source>
</evidence>
<accession>H3DLT4</accession>
<feature type="compositionally biased region" description="Polar residues" evidence="3">
    <location>
        <begin position="1099"/>
        <end position="1108"/>
    </location>
</feature>
<feature type="compositionally biased region" description="Polar residues" evidence="3">
    <location>
        <begin position="587"/>
        <end position="602"/>
    </location>
</feature>
<keyword evidence="2" id="KW-0539">Nucleus</keyword>
<name>H3DLT4_TETNG</name>
<sequence length="1279" mass="140007">MANQSTARRRMKDIRAETLGGMSLRVKEGSVRKRTARSRRTATRTGDNPRKSSETVVSCKADKTAKAVVPGRPPEIEKTDDRCKPPKQSEPPTDDTYKSKEQDLARHSAALSSHIPSAAPSIPAAPARAPVSPPGPLPEQDSRPLKKRKARRPSWTKLVQRAQRAENQGAPPDSQHNPVLGFSQSLKTSMPDKTALQQAHDLHHPPSGFLTNRSPPLSSITKPPSPKQSHFPPDPKPPVSQCPTSPVRKRGRPKSHSLSFDETPPSLSLNSHSRVVPLIGCDGNPTSPVQEPSSLLQRTALSKSSPKKRGRPPKRPLPEGQIKSVLNCSDHPNRSKDLHPPEKRDRQLKIRRLINEMKKRKKRRLHKALFSGYMGQEGKRGGAAGGEASPSRRKSLDSSTVHSLSALSSSFGSKLGPQINVSKRGTIYMGKRRGRKPKTQAAQSSSQSCAQASLFANPSETSLFLSQPQHPASHPFPSPSLTHSSGAHSPYSEGSLAEPMSSFLFSHPFSLPSPSSSCTSPRPPSSSSLSSFVKKSCPCQGRHRFPFHQSSCKLSCLAPLLHLTPGSPGCSKDTTPSPRSESHSDETLPSDSGIGTDNNSVSERGEIRGVRGVHRLAQSPGIILGGARQRPTLGDRPPSLSSPLLNVPRHKNPITKSATVVRHRDRHRHRRRDYACPASCTCLCSCSCPGHKCVHSDCYPCLENSALKRQKNKHKKKHQQLHLQDPEFLAELEDLIGQFSEVHIGRRGWTKAGLGQAFDGNVNSSAARRLHSAHSLCPNIFRINLNGFYSPHPPSYPANPSFLPQPFYPCQPLLCNRKSERRQCGCPSKFQDTVENLAFYNSYPPSLYHHLPNSYPLPSPHQFAPHQTQHAHFLLNPARFHRRRSRLLQDGALVGEMEGDLGGSGGGLHLGSGFASALSCGCGRSDHKHKHKHRNRLCERDVEDEEELHEDEEDDAVEKAGSNRGVGFILGRGEDGRKGARGMGGVLSRESPWLCEKGNNSLSPAAPAVPTPPPLSAERYKHTALTSLGLGSSHLSSFGGGWSGLGQNWTKFGGLGAAGFGSTNPSWRSFSGERNAGQATASDGEDEADEDEDLPPYKTPQSSTNLFTSAAMAERGRGSRSGDGERSWRSNELAWTERREAGGAPIIGSIKYIHIENDTPPECYSPSEDDEAPSQQAAFQEEEEKADGPPRKTYLVAGLYSDDYKTADPPSQSQEMCGESVEYTPGEHDYSLLPAPIHVGKYLRLKRIHFQLPYDVMWQWQHDQVNKRQRAFEASLIRT</sequence>
<feature type="compositionally biased region" description="Basic and acidic residues" evidence="3">
    <location>
        <begin position="331"/>
        <end position="357"/>
    </location>
</feature>
<reference evidence="4" key="2">
    <citation type="submission" date="2025-08" db="UniProtKB">
        <authorList>
            <consortium name="Ensembl"/>
        </authorList>
    </citation>
    <scope>IDENTIFICATION</scope>
</reference>
<dbReference type="PANTHER" id="PTHR46147">
    <property type="entry name" value="HISTONE-LYSINE N-METHYLTRANSFERASE ASH1"/>
    <property type="match status" value="1"/>
</dbReference>
<feature type="region of interest" description="Disordered" evidence="3">
    <location>
        <begin position="1"/>
        <end position="451"/>
    </location>
</feature>
<evidence type="ECO:0000256" key="1">
    <source>
        <dbReference type="ARBA" id="ARBA00004123"/>
    </source>
</evidence>
<feature type="compositionally biased region" description="Basic residues" evidence="3">
    <location>
        <begin position="32"/>
        <end position="42"/>
    </location>
</feature>
<dbReference type="STRING" id="99883.ENSTNIP00000021482"/>
<dbReference type="Proteomes" id="UP000007303">
    <property type="component" value="Unassembled WGS sequence"/>
</dbReference>
<dbReference type="Ensembl" id="ENSTNIT00000021717.1">
    <property type="protein sequence ID" value="ENSTNIP00000021482.1"/>
    <property type="gene ID" value="ENSTNIG00000018316.1"/>
</dbReference>
<dbReference type="GeneTree" id="ENSGT00940000156698"/>
<reference evidence="4" key="3">
    <citation type="submission" date="2025-09" db="UniProtKB">
        <authorList>
            <consortium name="Ensembl"/>
        </authorList>
    </citation>
    <scope>IDENTIFICATION</scope>
</reference>
<feature type="compositionally biased region" description="Polar residues" evidence="3">
    <location>
        <begin position="209"/>
        <end position="222"/>
    </location>
</feature>
<feature type="compositionally biased region" description="Polar residues" evidence="3">
    <location>
        <begin position="174"/>
        <end position="188"/>
    </location>
</feature>
<feature type="region of interest" description="Disordered" evidence="3">
    <location>
        <begin position="464"/>
        <end position="494"/>
    </location>
</feature>
<dbReference type="GO" id="GO:0006355">
    <property type="term" value="P:regulation of DNA-templated transcription"/>
    <property type="evidence" value="ECO:0007669"/>
    <property type="project" value="TreeGrafter"/>
</dbReference>
<feature type="compositionally biased region" description="Low complexity" evidence="3">
    <location>
        <begin position="398"/>
        <end position="415"/>
    </location>
</feature>
<dbReference type="HOGENOM" id="CLU_263229_0_0_1"/>
<feature type="compositionally biased region" description="Low complexity" evidence="3">
    <location>
        <begin position="108"/>
        <end position="130"/>
    </location>
</feature>
<evidence type="ECO:0000313" key="5">
    <source>
        <dbReference type="Proteomes" id="UP000007303"/>
    </source>
</evidence>
<dbReference type="GO" id="GO:0042800">
    <property type="term" value="F:histone H3K4 methyltransferase activity"/>
    <property type="evidence" value="ECO:0007669"/>
    <property type="project" value="TreeGrafter"/>
</dbReference>
<comment type="subcellular location">
    <subcellularLocation>
        <location evidence="1">Nucleus</location>
    </subcellularLocation>
</comment>
<feature type="compositionally biased region" description="Acidic residues" evidence="3">
    <location>
        <begin position="1083"/>
        <end position="1094"/>
    </location>
</feature>